<dbReference type="AlphaFoldDB" id="A0A6J1EW87"/>
<protein>
    <submittedName>
        <fullName evidence="11">Transmembrane emp24 domain-containing protein p24beta2-like</fullName>
    </submittedName>
</protein>
<comment type="similarity">
    <text evidence="2">Belongs to the EMP24/GP25L family.</text>
</comment>
<evidence type="ECO:0000313" key="11">
    <source>
        <dbReference type="RefSeq" id="XP_022932391.1"/>
    </source>
</evidence>
<dbReference type="PANTHER" id="PTHR22811">
    <property type="entry name" value="TRANSMEMBRANE EMP24 DOMAIN-CONTAINING PROTEIN"/>
    <property type="match status" value="1"/>
</dbReference>
<keyword evidence="7" id="KW-0175">Coiled coil</keyword>
<feature type="chain" id="PRO_5026936572" evidence="8">
    <location>
        <begin position="19"/>
        <end position="164"/>
    </location>
</feature>
<evidence type="ECO:0000256" key="6">
    <source>
        <dbReference type="ARBA" id="ARBA00023136"/>
    </source>
</evidence>
<comment type="subcellular location">
    <subcellularLocation>
        <location evidence="1">Membrane</location>
        <topology evidence="1">Single-pass type I membrane protein</topology>
    </subcellularLocation>
</comment>
<organism evidence="10 11">
    <name type="scientific">Cucurbita moschata</name>
    <name type="common">Winter crookneck squash</name>
    <name type="synonym">Cucurbita pepo var. moschata</name>
    <dbReference type="NCBI Taxonomy" id="3662"/>
    <lineage>
        <taxon>Eukaryota</taxon>
        <taxon>Viridiplantae</taxon>
        <taxon>Streptophyta</taxon>
        <taxon>Embryophyta</taxon>
        <taxon>Tracheophyta</taxon>
        <taxon>Spermatophyta</taxon>
        <taxon>Magnoliopsida</taxon>
        <taxon>eudicotyledons</taxon>
        <taxon>Gunneridae</taxon>
        <taxon>Pentapetalae</taxon>
        <taxon>rosids</taxon>
        <taxon>fabids</taxon>
        <taxon>Cucurbitales</taxon>
        <taxon>Cucurbitaceae</taxon>
        <taxon>Cucurbiteae</taxon>
        <taxon>Cucurbita</taxon>
    </lineage>
</organism>
<keyword evidence="6" id="KW-0472">Membrane</keyword>
<reference evidence="11" key="1">
    <citation type="submission" date="2025-08" db="UniProtKB">
        <authorList>
            <consortium name="RefSeq"/>
        </authorList>
    </citation>
    <scope>IDENTIFICATION</scope>
    <source>
        <tissue evidence="11">Young leaves</tissue>
    </source>
</reference>
<dbReference type="Pfam" id="PF01105">
    <property type="entry name" value="EMP24_GP25L"/>
    <property type="match status" value="1"/>
</dbReference>
<evidence type="ECO:0000313" key="10">
    <source>
        <dbReference type="Proteomes" id="UP000504609"/>
    </source>
</evidence>
<dbReference type="InterPro" id="IPR009038">
    <property type="entry name" value="GOLD_dom"/>
</dbReference>
<sequence length="164" mass="19090">MMLRVWLTIVMVTLLVSSEAEFEIKLMIDKEDCFSHKVNGSSEERIEGRKGLHSLCFTNKSANQETIDFDSPITPDNQFYELPWENEDLSHLLEQIQRLRDKLEIVEFEQQRFEAQTEQQAKVIEAISIREIQKAIFESAVLVGVSSLQVFLLRRLFEKKVGNL</sequence>
<evidence type="ECO:0000256" key="3">
    <source>
        <dbReference type="ARBA" id="ARBA00022692"/>
    </source>
</evidence>
<dbReference type="GeneID" id="111438757"/>
<evidence type="ECO:0000256" key="1">
    <source>
        <dbReference type="ARBA" id="ARBA00004479"/>
    </source>
</evidence>
<evidence type="ECO:0000256" key="5">
    <source>
        <dbReference type="ARBA" id="ARBA00022989"/>
    </source>
</evidence>
<dbReference type="RefSeq" id="XP_022932391.1">
    <property type="nucleotide sequence ID" value="XM_023076623.1"/>
</dbReference>
<evidence type="ECO:0000256" key="7">
    <source>
        <dbReference type="SAM" id="Coils"/>
    </source>
</evidence>
<dbReference type="GO" id="GO:0016020">
    <property type="term" value="C:membrane"/>
    <property type="evidence" value="ECO:0007669"/>
    <property type="project" value="UniProtKB-SubCell"/>
</dbReference>
<evidence type="ECO:0000259" key="9">
    <source>
        <dbReference type="SMART" id="SM01190"/>
    </source>
</evidence>
<feature type="signal peptide" evidence="8">
    <location>
        <begin position="1"/>
        <end position="18"/>
    </location>
</feature>
<proteinExistence type="inferred from homology"/>
<feature type="coiled-coil region" evidence="7">
    <location>
        <begin position="86"/>
        <end position="116"/>
    </location>
</feature>
<name>A0A6J1EW87_CUCMO</name>
<dbReference type="KEGG" id="cmos:111438757"/>
<evidence type="ECO:0000256" key="4">
    <source>
        <dbReference type="ARBA" id="ARBA00022729"/>
    </source>
</evidence>
<keyword evidence="4 8" id="KW-0732">Signal</keyword>
<evidence type="ECO:0000256" key="2">
    <source>
        <dbReference type="ARBA" id="ARBA00007104"/>
    </source>
</evidence>
<dbReference type="InterPro" id="IPR015720">
    <property type="entry name" value="Emp24-like"/>
</dbReference>
<keyword evidence="3" id="KW-0812">Transmembrane</keyword>
<dbReference type="SMART" id="SM01190">
    <property type="entry name" value="EMP24_GP25L"/>
    <property type="match status" value="1"/>
</dbReference>
<feature type="domain" description="GOLD" evidence="9">
    <location>
        <begin position="2"/>
        <end position="158"/>
    </location>
</feature>
<keyword evidence="5" id="KW-1133">Transmembrane helix</keyword>
<keyword evidence="10" id="KW-1185">Reference proteome</keyword>
<accession>A0A6J1EW87</accession>
<gene>
    <name evidence="11" type="primary">LOC111438757</name>
</gene>
<dbReference type="Proteomes" id="UP000504609">
    <property type="component" value="Unplaced"/>
</dbReference>
<evidence type="ECO:0000256" key="8">
    <source>
        <dbReference type="SAM" id="SignalP"/>
    </source>
</evidence>